<keyword evidence="1" id="KW-0143">Chaperone</keyword>
<evidence type="ECO:0000259" key="3">
    <source>
        <dbReference type="Pfam" id="PF18265"/>
    </source>
</evidence>
<gene>
    <name evidence="4" type="ORF">DFH07DRAFT_740009</name>
</gene>
<evidence type="ECO:0000256" key="1">
    <source>
        <dbReference type="ARBA" id="ARBA00023186"/>
    </source>
</evidence>
<reference evidence="4" key="1">
    <citation type="submission" date="2023-03" db="EMBL/GenBank/DDBJ databases">
        <title>Massive genome expansion in bonnet fungi (Mycena s.s.) driven by repeated elements and novel gene families across ecological guilds.</title>
        <authorList>
            <consortium name="Lawrence Berkeley National Laboratory"/>
            <person name="Harder C.B."/>
            <person name="Miyauchi S."/>
            <person name="Viragh M."/>
            <person name="Kuo A."/>
            <person name="Thoen E."/>
            <person name="Andreopoulos B."/>
            <person name="Lu D."/>
            <person name="Skrede I."/>
            <person name="Drula E."/>
            <person name="Henrissat B."/>
            <person name="Morin E."/>
            <person name="Kohler A."/>
            <person name="Barry K."/>
            <person name="LaButti K."/>
            <person name="Morin E."/>
            <person name="Salamov A."/>
            <person name="Lipzen A."/>
            <person name="Mereny Z."/>
            <person name="Hegedus B."/>
            <person name="Baldrian P."/>
            <person name="Stursova M."/>
            <person name="Weitz H."/>
            <person name="Taylor A."/>
            <person name="Grigoriev I.V."/>
            <person name="Nagy L.G."/>
            <person name="Martin F."/>
            <person name="Kauserud H."/>
        </authorList>
    </citation>
    <scope>NUCLEOTIDE SEQUENCE</scope>
    <source>
        <strain evidence="4">CBHHK188m</strain>
    </source>
</reference>
<comment type="caution">
    <text evidence="4">The sequence shown here is derived from an EMBL/GenBank/DDBJ whole genome shotgun (WGS) entry which is preliminary data.</text>
</comment>
<dbReference type="AlphaFoldDB" id="A0AAD7NI72"/>
<dbReference type="PANTHER" id="PTHR12651:SF1">
    <property type="entry name" value="26S PROTEASOME NON-ATPASE REGULATORY SUBUNIT 9"/>
    <property type="match status" value="1"/>
</dbReference>
<dbReference type="InterPro" id="IPR040815">
    <property type="entry name" value="Nas2_N"/>
</dbReference>
<keyword evidence="5" id="KW-1185">Reference proteome</keyword>
<dbReference type="SUPFAM" id="SSF50156">
    <property type="entry name" value="PDZ domain-like"/>
    <property type="match status" value="1"/>
</dbReference>
<name>A0AAD7NI72_9AGAR</name>
<dbReference type="GO" id="GO:0005737">
    <property type="term" value="C:cytoplasm"/>
    <property type="evidence" value="ECO:0007669"/>
    <property type="project" value="TreeGrafter"/>
</dbReference>
<protein>
    <recommendedName>
        <fullName evidence="2">Probable 26S proteasome regulatory subunit p27</fullName>
    </recommendedName>
</protein>
<dbReference type="GO" id="GO:0005634">
    <property type="term" value="C:nucleus"/>
    <property type="evidence" value="ECO:0007669"/>
    <property type="project" value="TreeGrafter"/>
</dbReference>
<dbReference type="EMBL" id="JARJLG010000045">
    <property type="protein sequence ID" value="KAJ7761490.1"/>
    <property type="molecule type" value="Genomic_DNA"/>
</dbReference>
<dbReference type="Pfam" id="PF18265">
    <property type="entry name" value="Nas2_N"/>
    <property type="match status" value="1"/>
</dbReference>
<dbReference type="Gene3D" id="2.30.42.10">
    <property type="match status" value="1"/>
</dbReference>
<dbReference type="FunFam" id="2.30.42.10:FF:000107">
    <property type="entry name" value="26S proteasome non-ATPase regulatory subunit 9"/>
    <property type="match status" value="1"/>
</dbReference>
<feature type="domain" description="Nas2 N-terminal" evidence="3">
    <location>
        <begin position="9"/>
        <end position="86"/>
    </location>
</feature>
<accession>A0AAD7NI72</accession>
<evidence type="ECO:0000313" key="4">
    <source>
        <dbReference type="EMBL" id="KAJ7761490.1"/>
    </source>
</evidence>
<dbReference type="InterPro" id="IPR035269">
    <property type="entry name" value="PSMD9"/>
</dbReference>
<organism evidence="4 5">
    <name type="scientific">Mycena maculata</name>
    <dbReference type="NCBI Taxonomy" id="230809"/>
    <lineage>
        <taxon>Eukaryota</taxon>
        <taxon>Fungi</taxon>
        <taxon>Dikarya</taxon>
        <taxon>Basidiomycota</taxon>
        <taxon>Agaricomycotina</taxon>
        <taxon>Agaricomycetes</taxon>
        <taxon>Agaricomycetidae</taxon>
        <taxon>Agaricales</taxon>
        <taxon>Marasmiineae</taxon>
        <taxon>Mycenaceae</taxon>
        <taxon>Mycena</taxon>
    </lineage>
</organism>
<dbReference type="Proteomes" id="UP001215280">
    <property type="component" value="Unassembled WGS sequence"/>
</dbReference>
<evidence type="ECO:0000256" key="2">
    <source>
        <dbReference type="ARBA" id="ARBA00068021"/>
    </source>
</evidence>
<sequence>MASPADIARSLIVQKESIEAQLQAQASILSSNAGSTLDSPLIDADGFPRADIDIYAVRNARVRILELRNDLTAVMNALALALQSVYNPALAPVESPQPSINSKPFAKVDGVSPGSPAAEAVSRAFLSINDILIWSQGLQRNDLVVKFGSLTQQSFSSSSLKPLVEVVAAHENRSIPLKVLRSGQPVFLSLTPKSWGGRGLLGCHIVPYSPP</sequence>
<dbReference type="PANTHER" id="PTHR12651">
    <property type="entry name" value="26S PROTEASOME NON-ATPASE REGULATORY SUBUNIT 9"/>
    <property type="match status" value="1"/>
</dbReference>
<proteinExistence type="predicted"/>
<dbReference type="InterPro" id="IPR036034">
    <property type="entry name" value="PDZ_sf"/>
</dbReference>
<evidence type="ECO:0000313" key="5">
    <source>
        <dbReference type="Proteomes" id="UP001215280"/>
    </source>
</evidence>
<dbReference type="Gene3D" id="6.10.140.1710">
    <property type="match status" value="1"/>
</dbReference>
<dbReference type="GO" id="GO:0070682">
    <property type="term" value="P:proteasome regulatory particle assembly"/>
    <property type="evidence" value="ECO:0007669"/>
    <property type="project" value="InterPro"/>
</dbReference>